<name>A0A2G5BCW4_COERN</name>
<dbReference type="Proteomes" id="UP000242474">
    <property type="component" value="Unassembled WGS sequence"/>
</dbReference>
<evidence type="ECO:0000256" key="4">
    <source>
        <dbReference type="ARBA" id="ARBA00023128"/>
    </source>
</evidence>
<dbReference type="GO" id="GO:0005741">
    <property type="term" value="C:mitochondrial outer membrane"/>
    <property type="evidence" value="ECO:0007669"/>
    <property type="project" value="TreeGrafter"/>
</dbReference>
<keyword evidence="2" id="KW-0812">Transmembrane</keyword>
<evidence type="ECO:0000256" key="1">
    <source>
        <dbReference type="ARBA" id="ARBA00004225"/>
    </source>
</evidence>
<dbReference type="AlphaFoldDB" id="A0A2G5BCW4"/>
<comment type="subcellular location">
    <subcellularLocation>
        <location evidence="1">Mitochondrion membrane</location>
        <topology evidence="1">Multi-pass membrane protein</topology>
    </subcellularLocation>
</comment>
<evidence type="ECO:0000256" key="3">
    <source>
        <dbReference type="ARBA" id="ARBA00022989"/>
    </source>
</evidence>
<evidence type="ECO:0000313" key="7">
    <source>
        <dbReference type="Proteomes" id="UP000242474"/>
    </source>
</evidence>
<evidence type="ECO:0000313" key="6">
    <source>
        <dbReference type="EMBL" id="PIA16557.1"/>
    </source>
</evidence>
<keyword evidence="3" id="KW-1133">Transmembrane helix</keyword>
<dbReference type="InterPro" id="IPR013946">
    <property type="entry name" value="NCA2-like"/>
</dbReference>
<dbReference type="PANTHER" id="PTHR28234:SF1">
    <property type="entry name" value="NUCLEAR CONTROL OF ATPASE PROTEIN 2"/>
    <property type="match status" value="1"/>
</dbReference>
<dbReference type="EMBL" id="KZ303499">
    <property type="protein sequence ID" value="PIA16557.1"/>
    <property type="molecule type" value="Genomic_DNA"/>
</dbReference>
<dbReference type="STRING" id="763665.A0A2G5BCW4"/>
<keyword evidence="4" id="KW-0496">Mitochondrion</keyword>
<protein>
    <submittedName>
        <fullName evidence="6">NCA2-domain-containing protein</fullName>
    </submittedName>
</protein>
<accession>A0A2G5BCW4</accession>
<dbReference type="OrthoDB" id="413313at2759"/>
<sequence length="605" mass="67395">MYTQGSGSEYELSTSSTAIVTVCPPLSRVLEDLQLIQNTDASSTSESHAVAELVLVNAAAAVHAHAIQQLLGAVLPLSTDIDYWSAQDSDILAQVLYFVQTLPHRLFCWCSEAAQIVYGFSTTQNQTSGSLFGDLWLLLSSRSLFPETGQLMSDGDSDNGEGGGRQDLQQRLRLSVSPKNIKLLALVRHEIRYKLQQLMSMQHRLAASIGILSQSVVDKGTYAYSCESAVVLLMQQVSEAVNSLEGGRDFAETADTLQNGNIAIRASAVQYTAERIQKIMPLVSSKVGDYSRPSLATRCWIPAVATLLGARWMSRYIAGHRNDLREWASDAVYTLRNYVSQYILAPLRSGYETIRYGKHTYSVMTQESLASDFESLENMVTGFASRFGSVNPAEIRQRLTQGDLSDVMRVYTREMQQPFRNVIFGDLIQAMLIQVQKVKVDVGQTMAALDKLLKSNELNFLLLSTVPATLSIYAAVEWLSSRFSWWVSGGKRNMIISLQLVVRDIDRLLNQGVASNTPTGDEMAQLPAVDQGRLICLTHYLRYHALRLPNSASAGRLRTETGWSQTLPFTRTLFLQDICDMESAELGVLQKRNVIERMYKTFRFL</sequence>
<dbReference type="PANTHER" id="PTHR28234">
    <property type="entry name" value="NUCLEAR CONTROL OF ATPASE PROTEIN 2"/>
    <property type="match status" value="1"/>
</dbReference>
<evidence type="ECO:0000256" key="2">
    <source>
        <dbReference type="ARBA" id="ARBA00022692"/>
    </source>
</evidence>
<dbReference type="Pfam" id="PF08637">
    <property type="entry name" value="NCA2"/>
    <property type="match status" value="1"/>
</dbReference>
<organism evidence="6 7">
    <name type="scientific">Coemansia reversa (strain ATCC 12441 / NRRL 1564)</name>
    <dbReference type="NCBI Taxonomy" id="763665"/>
    <lineage>
        <taxon>Eukaryota</taxon>
        <taxon>Fungi</taxon>
        <taxon>Fungi incertae sedis</taxon>
        <taxon>Zoopagomycota</taxon>
        <taxon>Kickxellomycotina</taxon>
        <taxon>Kickxellomycetes</taxon>
        <taxon>Kickxellales</taxon>
        <taxon>Kickxellaceae</taxon>
        <taxon>Coemansia</taxon>
    </lineage>
</organism>
<keyword evidence="7" id="KW-1185">Reference proteome</keyword>
<evidence type="ECO:0000256" key="5">
    <source>
        <dbReference type="ARBA" id="ARBA00023136"/>
    </source>
</evidence>
<proteinExistence type="predicted"/>
<reference evidence="6 7" key="1">
    <citation type="journal article" date="2015" name="Genome Biol. Evol.">
        <title>Phylogenomic analyses indicate that early fungi evolved digesting cell walls of algal ancestors of land plants.</title>
        <authorList>
            <person name="Chang Y."/>
            <person name="Wang S."/>
            <person name="Sekimoto S."/>
            <person name="Aerts A.L."/>
            <person name="Choi C."/>
            <person name="Clum A."/>
            <person name="LaButti K.M."/>
            <person name="Lindquist E.A."/>
            <person name="Yee Ngan C."/>
            <person name="Ohm R.A."/>
            <person name="Salamov A.A."/>
            <person name="Grigoriev I.V."/>
            <person name="Spatafora J.W."/>
            <person name="Berbee M.L."/>
        </authorList>
    </citation>
    <scope>NUCLEOTIDE SEQUENCE [LARGE SCALE GENOMIC DNA]</scope>
    <source>
        <strain evidence="6 7">NRRL 1564</strain>
    </source>
</reference>
<gene>
    <name evidence="6" type="ORF">COEREDRAFT_81214</name>
</gene>
<keyword evidence="5" id="KW-0472">Membrane</keyword>